<dbReference type="RefSeq" id="WP_340343868.1">
    <property type="nucleotide sequence ID" value="NZ_JBBKZT010000008.1"/>
</dbReference>
<organism evidence="2 3">
    <name type="scientific">Variovorax rhizosphaerae</name>
    <dbReference type="NCBI Taxonomy" id="1836200"/>
    <lineage>
        <taxon>Bacteria</taxon>
        <taxon>Pseudomonadati</taxon>
        <taxon>Pseudomonadota</taxon>
        <taxon>Betaproteobacteria</taxon>
        <taxon>Burkholderiales</taxon>
        <taxon>Comamonadaceae</taxon>
        <taxon>Variovorax</taxon>
    </lineage>
</organism>
<sequence length="326" mass="35511">MTSPLLSATASPKRVLAIRYSQTGQLDAVADQILGPLQADPGIEVHVETLRPLQPLPFPWPFLAFFDAFPETAHMRPAPLAPLSLTGDEAFDLVILPWQVWFLAPSQPIAAFLQHPVAARLLKGKPVVTVIACRNMWLTAHEKLKTMLAAVGARLIDNVVLTDPGPTLATFITTPAWLLFGRKRGFWGMPDAGLTQGQIAGARRFGLALRDGLHGDAEKGTQPLLAGLGAVVAEPRLYVSEKAGTRSFFLWGKLIMAVGRPGSVQRRPLVLAYVLFLLALIVTIVPVSLGLQAMLRPLFRGRLTKIKTHFELPSGSATDRCHRYDS</sequence>
<dbReference type="EMBL" id="JBBKZT010000008">
    <property type="protein sequence ID" value="MEJ8848748.1"/>
    <property type="molecule type" value="Genomic_DNA"/>
</dbReference>
<reference evidence="2 3" key="1">
    <citation type="submission" date="2024-03" db="EMBL/GenBank/DDBJ databases">
        <title>Novel species of the genus Variovorax.</title>
        <authorList>
            <person name="Liu Q."/>
            <person name="Xin Y.-H."/>
        </authorList>
    </citation>
    <scope>NUCLEOTIDE SEQUENCE [LARGE SCALE GENOMIC DNA]</scope>
    <source>
        <strain evidence="2 3">KACC 18900</strain>
    </source>
</reference>
<proteinExistence type="predicted"/>
<feature type="transmembrane region" description="Helical" evidence="1">
    <location>
        <begin position="270"/>
        <end position="295"/>
    </location>
</feature>
<dbReference type="Proteomes" id="UP001385892">
    <property type="component" value="Unassembled WGS sequence"/>
</dbReference>
<keyword evidence="1" id="KW-0812">Transmembrane</keyword>
<name>A0ABU8WMI2_9BURK</name>
<evidence type="ECO:0000256" key="1">
    <source>
        <dbReference type="SAM" id="Phobius"/>
    </source>
</evidence>
<protein>
    <submittedName>
        <fullName evidence="2">Dialkylresorcinol condensing enzyme</fullName>
    </submittedName>
</protein>
<evidence type="ECO:0000313" key="3">
    <source>
        <dbReference type="Proteomes" id="UP001385892"/>
    </source>
</evidence>
<comment type="caution">
    <text evidence="2">The sequence shown here is derived from an EMBL/GenBank/DDBJ whole genome shotgun (WGS) entry which is preliminary data.</text>
</comment>
<evidence type="ECO:0000313" key="2">
    <source>
        <dbReference type="EMBL" id="MEJ8848748.1"/>
    </source>
</evidence>
<gene>
    <name evidence="2" type="ORF">WKW82_18970</name>
</gene>
<keyword evidence="1" id="KW-0472">Membrane</keyword>
<dbReference type="InterPro" id="IPR029039">
    <property type="entry name" value="Flavoprotein-like_sf"/>
</dbReference>
<dbReference type="Gene3D" id="3.40.50.360">
    <property type="match status" value="1"/>
</dbReference>
<keyword evidence="3" id="KW-1185">Reference proteome</keyword>
<keyword evidence="1" id="KW-1133">Transmembrane helix</keyword>
<dbReference type="SUPFAM" id="SSF52218">
    <property type="entry name" value="Flavoproteins"/>
    <property type="match status" value="1"/>
</dbReference>
<accession>A0ABU8WMI2</accession>